<dbReference type="EMBL" id="PZJX01000107">
    <property type="protein sequence ID" value="PTE06138.1"/>
    <property type="molecule type" value="Genomic_DNA"/>
</dbReference>
<sequence>AMLSFLDRPGPLPDAGQARQAGFEQHVAEPRRAEPVASGARASRYPHLSDEHRDLIDRAIAHTAAQEKYNETTARKYTSALRRLANDLSARGQATDLRNHKSLVEHVRAFFPKSDDMKSALHVLRAYHEPGHSATCGRPVAVPSKADAHVLEQVASDSRLAPNTRAAYGGN</sequence>
<proteinExistence type="predicted"/>
<evidence type="ECO:0000256" key="1">
    <source>
        <dbReference type="SAM" id="MobiDB-lite"/>
    </source>
</evidence>
<dbReference type="AlphaFoldDB" id="A0A2T4IKH4"/>
<organism evidence="2 3">
    <name type="scientific">Mesorhizobium helmanticense</name>
    <dbReference type="NCBI Taxonomy" id="1776423"/>
    <lineage>
        <taxon>Bacteria</taxon>
        <taxon>Pseudomonadati</taxon>
        <taxon>Pseudomonadota</taxon>
        <taxon>Alphaproteobacteria</taxon>
        <taxon>Hyphomicrobiales</taxon>
        <taxon>Phyllobacteriaceae</taxon>
        <taxon>Mesorhizobium</taxon>
    </lineage>
</organism>
<accession>A0A2T4IKH4</accession>
<name>A0A2T4IKH4_9HYPH</name>
<keyword evidence="3" id="KW-1185">Reference proteome</keyword>
<dbReference type="Proteomes" id="UP000240259">
    <property type="component" value="Unassembled WGS sequence"/>
</dbReference>
<evidence type="ECO:0000313" key="2">
    <source>
        <dbReference type="EMBL" id="PTE06138.1"/>
    </source>
</evidence>
<protein>
    <submittedName>
        <fullName evidence="2">Peptidase C48</fullName>
    </submittedName>
</protein>
<reference evidence="2 3" key="1">
    <citation type="submission" date="2018-03" db="EMBL/GenBank/DDBJ databases">
        <title>Genome sequence of the symbiotic type strain Mesorhizobium helmanticense CSLC115NT isolated from Lotus corniculatus nodules.</title>
        <authorList>
            <person name="Sannazzaro A.I."/>
            <person name="Torres Tejerizo G.A."/>
            <person name="Dip D."/>
            <person name="Caballero M."/>
            <person name="Pistorio M."/>
            <person name="Estrella M.J."/>
        </authorList>
    </citation>
    <scope>NUCLEOTIDE SEQUENCE [LARGE SCALE GENOMIC DNA]</scope>
    <source>
        <strain evidence="2 3">CSLC115N</strain>
    </source>
</reference>
<feature type="non-terminal residue" evidence="2">
    <location>
        <position position="1"/>
    </location>
</feature>
<feature type="non-terminal residue" evidence="2">
    <location>
        <position position="171"/>
    </location>
</feature>
<feature type="region of interest" description="Disordered" evidence="1">
    <location>
        <begin position="1"/>
        <end position="49"/>
    </location>
</feature>
<evidence type="ECO:0000313" key="3">
    <source>
        <dbReference type="Proteomes" id="UP000240259"/>
    </source>
</evidence>
<gene>
    <name evidence="2" type="ORF">C9427_33555</name>
</gene>
<comment type="caution">
    <text evidence="2">The sequence shown here is derived from an EMBL/GenBank/DDBJ whole genome shotgun (WGS) entry which is preliminary data.</text>
</comment>